<dbReference type="OrthoDB" id="2973259at2"/>
<feature type="region of interest" description="Disordered" evidence="1">
    <location>
        <begin position="22"/>
        <end position="48"/>
    </location>
</feature>
<feature type="compositionally biased region" description="Polar residues" evidence="1">
    <location>
        <begin position="22"/>
        <end position="32"/>
    </location>
</feature>
<dbReference type="RefSeq" id="WP_091838174.1">
    <property type="nucleotide sequence ID" value="NZ_FPAA01000010.1"/>
</dbReference>
<reference evidence="3" key="1">
    <citation type="submission" date="2016-10" db="EMBL/GenBank/DDBJ databases">
        <authorList>
            <person name="Varghese N."/>
            <person name="Submissions S."/>
        </authorList>
    </citation>
    <scope>NUCLEOTIDE SEQUENCE [LARGE SCALE GENOMIC DNA]</scope>
    <source>
        <strain evidence="3">DSM 45789</strain>
    </source>
</reference>
<sequence length="186" mass="21605">MKQYLLFILLIALISAGYYTSSGNKESSQARQKNSDHKNEETRKNKKVPSLADQFVVPNFQVNSFKPSYNKESNELSIQMTYQVNEKLYKVLSHPDQQYYLSIELPNNISKITGIKNTDQIQGPMLADHRMSSTIVFKNKLPHTLTNKQATYIREKKLDYNLNVFDKDRDLVLRYMDIYLGTTVPQ</sequence>
<keyword evidence="3" id="KW-1185">Reference proteome</keyword>
<accession>A0A1I6TM93</accession>
<name>A0A1I6TM93_9BACL</name>
<dbReference type="AlphaFoldDB" id="A0A1I6TM93"/>
<evidence type="ECO:0000313" key="2">
    <source>
        <dbReference type="EMBL" id="SFS90107.1"/>
    </source>
</evidence>
<evidence type="ECO:0000313" key="3">
    <source>
        <dbReference type="Proteomes" id="UP000198660"/>
    </source>
</evidence>
<proteinExistence type="predicted"/>
<dbReference type="EMBL" id="FPAA01000010">
    <property type="protein sequence ID" value="SFS90107.1"/>
    <property type="molecule type" value="Genomic_DNA"/>
</dbReference>
<evidence type="ECO:0000256" key="1">
    <source>
        <dbReference type="SAM" id="MobiDB-lite"/>
    </source>
</evidence>
<feature type="compositionally biased region" description="Basic and acidic residues" evidence="1">
    <location>
        <begin position="33"/>
        <end position="43"/>
    </location>
</feature>
<gene>
    <name evidence="2" type="ORF">SAMN05444972_110116</name>
</gene>
<dbReference type="Proteomes" id="UP000198660">
    <property type="component" value="Unassembled WGS sequence"/>
</dbReference>
<organism evidence="2 3">
    <name type="scientific">Marininema halotolerans</name>
    <dbReference type="NCBI Taxonomy" id="1155944"/>
    <lineage>
        <taxon>Bacteria</taxon>
        <taxon>Bacillati</taxon>
        <taxon>Bacillota</taxon>
        <taxon>Bacilli</taxon>
        <taxon>Bacillales</taxon>
        <taxon>Thermoactinomycetaceae</taxon>
        <taxon>Marininema</taxon>
    </lineage>
</organism>
<protein>
    <submittedName>
        <fullName evidence="2">Uncharacterized protein</fullName>
    </submittedName>
</protein>